<evidence type="ECO:0008006" key="3">
    <source>
        <dbReference type="Google" id="ProtNLM"/>
    </source>
</evidence>
<name>A0ABQ5F9F1_9ASTR</name>
<dbReference type="Proteomes" id="UP001151760">
    <property type="component" value="Unassembled WGS sequence"/>
</dbReference>
<dbReference type="CDD" id="cd09272">
    <property type="entry name" value="RNase_HI_RT_Ty1"/>
    <property type="match status" value="1"/>
</dbReference>
<sequence length="195" mass="21782">MHALLKSHFDLALRVIKYLKLAPGLGVEFEKRKGMFDVVVYSDSDLAKCSVTRRSDSGYCVFVNGNLVSWKSKKQATLSKSSAEAEYRAMDSATCEVMWIIKVLKDFNIDNVIPVNLFCDNKSAIQIASNPVIHEKTKHFDIDFQLVREKIASGLIKIVNVESKNQVVDISTKALGTFQHSILVKNLGLLNLFAS</sequence>
<proteinExistence type="predicted"/>
<accession>A0ABQ5F9F1</accession>
<comment type="caution">
    <text evidence="1">The sequence shown here is derived from an EMBL/GenBank/DDBJ whole genome shotgun (WGS) entry which is preliminary data.</text>
</comment>
<dbReference type="InterPro" id="IPR043502">
    <property type="entry name" value="DNA/RNA_pol_sf"/>
</dbReference>
<reference evidence="1" key="1">
    <citation type="journal article" date="2022" name="Int. J. Mol. Sci.">
        <title>Draft Genome of Tanacetum Coccineum: Genomic Comparison of Closely Related Tanacetum-Family Plants.</title>
        <authorList>
            <person name="Yamashiro T."/>
            <person name="Shiraishi A."/>
            <person name="Nakayama K."/>
            <person name="Satake H."/>
        </authorList>
    </citation>
    <scope>NUCLEOTIDE SEQUENCE</scope>
</reference>
<gene>
    <name evidence="1" type="ORF">Tco_1003227</name>
</gene>
<dbReference type="PANTHER" id="PTHR11439:SF489">
    <property type="entry name" value="RNA-DIRECTED DNA POLYMERASE"/>
    <property type="match status" value="1"/>
</dbReference>
<reference evidence="1" key="2">
    <citation type="submission" date="2022-01" db="EMBL/GenBank/DDBJ databases">
        <authorList>
            <person name="Yamashiro T."/>
            <person name="Shiraishi A."/>
            <person name="Satake H."/>
            <person name="Nakayama K."/>
        </authorList>
    </citation>
    <scope>NUCLEOTIDE SEQUENCE</scope>
</reference>
<dbReference type="PANTHER" id="PTHR11439">
    <property type="entry name" value="GAG-POL-RELATED RETROTRANSPOSON"/>
    <property type="match status" value="1"/>
</dbReference>
<evidence type="ECO:0000313" key="2">
    <source>
        <dbReference type="Proteomes" id="UP001151760"/>
    </source>
</evidence>
<dbReference type="EMBL" id="BQNB010017131">
    <property type="protein sequence ID" value="GJT59694.1"/>
    <property type="molecule type" value="Genomic_DNA"/>
</dbReference>
<organism evidence="1 2">
    <name type="scientific">Tanacetum coccineum</name>
    <dbReference type="NCBI Taxonomy" id="301880"/>
    <lineage>
        <taxon>Eukaryota</taxon>
        <taxon>Viridiplantae</taxon>
        <taxon>Streptophyta</taxon>
        <taxon>Embryophyta</taxon>
        <taxon>Tracheophyta</taxon>
        <taxon>Spermatophyta</taxon>
        <taxon>Magnoliopsida</taxon>
        <taxon>eudicotyledons</taxon>
        <taxon>Gunneridae</taxon>
        <taxon>Pentapetalae</taxon>
        <taxon>asterids</taxon>
        <taxon>campanulids</taxon>
        <taxon>Asterales</taxon>
        <taxon>Asteraceae</taxon>
        <taxon>Asteroideae</taxon>
        <taxon>Anthemideae</taxon>
        <taxon>Anthemidinae</taxon>
        <taxon>Tanacetum</taxon>
    </lineage>
</organism>
<protein>
    <recommendedName>
        <fullName evidence="3">Copia protein</fullName>
    </recommendedName>
</protein>
<keyword evidence="2" id="KW-1185">Reference proteome</keyword>
<dbReference type="SUPFAM" id="SSF56672">
    <property type="entry name" value="DNA/RNA polymerases"/>
    <property type="match status" value="1"/>
</dbReference>
<evidence type="ECO:0000313" key="1">
    <source>
        <dbReference type="EMBL" id="GJT59694.1"/>
    </source>
</evidence>